<reference evidence="12" key="1">
    <citation type="submission" date="2017-09" db="EMBL/GenBank/DDBJ databases">
        <title>Depth-based differentiation of microbial function through sediment-hosted aquifers and enrichment of novel symbionts in the deep terrestrial subsurface.</title>
        <authorList>
            <person name="Probst A.J."/>
            <person name="Ladd B."/>
            <person name="Jarett J.K."/>
            <person name="Geller-Mcgrath D.E."/>
            <person name="Sieber C.M.K."/>
            <person name="Emerson J.B."/>
            <person name="Anantharaman K."/>
            <person name="Thomas B.C."/>
            <person name="Malmstrom R."/>
            <person name="Stieglmeier M."/>
            <person name="Klingl A."/>
            <person name="Woyke T."/>
            <person name="Ryan C.M."/>
            <person name="Banfield J.F."/>
        </authorList>
    </citation>
    <scope>NUCLEOTIDE SEQUENCE [LARGE SCALE GENOMIC DNA]</scope>
</reference>
<dbReference type="PANTHER" id="PTHR42753:SF2">
    <property type="entry name" value="PROLINE--TRNA LIGASE"/>
    <property type="match status" value="1"/>
</dbReference>
<evidence type="ECO:0000256" key="8">
    <source>
        <dbReference type="ARBA" id="ARBA00029731"/>
    </source>
</evidence>
<dbReference type="InterPro" id="IPR045864">
    <property type="entry name" value="aa-tRNA-synth_II/BPL/LPL"/>
</dbReference>
<dbReference type="AlphaFoldDB" id="A0A2M7YKT3"/>
<evidence type="ECO:0000256" key="6">
    <source>
        <dbReference type="ARBA" id="ARBA00022917"/>
    </source>
</evidence>
<dbReference type="PRINTS" id="PR01046">
    <property type="entry name" value="TRNASYNTHPRO"/>
</dbReference>
<dbReference type="Proteomes" id="UP000230941">
    <property type="component" value="Unassembled WGS sequence"/>
</dbReference>
<dbReference type="InterPro" id="IPR050062">
    <property type="entry name" value="Pro-tRNA_synthetase"/>
</dbReference>
<dbReference type="Gene3D" id="3.30.930.10">
    <property type="entry name" value="Bira Bifunctional Protein, Domain 2"/>
    <property type="match status" value="1"/>
</dbReference>
<dbReference type="Gene3D" id="3.40.50.800">
    <property type="entry name" value="Anticodon-binding domain"/>
    <property type="match status" value="1"/>
</dbReference>
<dbReference type="CDD" id="cd00861">
    <property type="entry name" value="ProRS_anticodon_short"/>
    <property type="match status" value="1"/>
</dbReference>
<dbReference type="InterPro" id="IPR044140">
    <property type="entry name" value="ProRS_anticodon_short"/>
</dbReference>
<dbReference type="InterPro" id="IPR036621">
    <property type="entry name" value="Anticodon-bd_dom_sf"/>
</dbReference>
<organism evidence="11 12">
    <name type="scientific">Candidatus Portnoybacteria bacterium CG_4_9_14_3_um_filter_43_11</name>
    <dbReference type="NCBI Taxonomy" id="1974805"/>
    <lineage>
        <taxon>Bacteria</taxon>
        <taxon>Candidatus Portnoyibacteriota</taxon>
    </lineage>
</organism>
<feature type="domain" description="Aminoacyl-transfer RNA synthetases class-II family profile" evidence="10">
    <location>
        <begin position="43"/>
        <end position="234"/>
    </location>
</feature>
<evidence type="ECO:0000256" key="9">
    <source>
        <dbReference type="ARBA" id="ARBA00047671"/>
    </source>
</evidence>
<dbReference type="GO" id="GO:0005524">
    <property type="term" value="F:ATP binding"/>
    <property type="evidence" value="ECO:0007669"/>
    <property type="project" value="UniProtKB-KW"/>
</dbReference>
<dbReference type="GO" id="GO:0005829">
    <property type="term" value="C:cytosol"/>
    <property type="evidence" value="ECO:0007669"/>
    <property type="project" value="TreeGrafter"/>
</dbReference>
<keyword evidence="4" id="KW-0547">Nucleotide-binding</keyword>
<comment type="caution">
    <text evidence="11">The sequence shown here is derived from an EMBL/GenBank/DDBJ whole genome shotgun (WGS) entry which is preliminary data.</text>
</comment>
<dbReference type="InterPro" id="IPR002316">
    <property type="entry name" value="Pro-tRNA-ligase_IIa"/>
</dbReference>
<evidence type="ECO:0000313" key="11">
    <source>
        <dbReference type="EMBL" id="PJA63566.1"/>
    </source>
</evidence>
<keyword evidence="3" id="KW-0436">Ligase</keyword>
<accession>A0A2M7YKT3</accession>
<dbReference type="SUPFAM" id="SSF52954">
    <property type="entry name" value="Class II aaRS ABD-related"/>
    <property type="match status" value="1"/>
</dbReference>
<evidence type="ECO:0000256" key="2">
    <source>
        <dbReference type="ARBA" id="ARBA00019110"/>
    </source>
</evidence>
<dbReference type="InterPro" id="IPR004154">
    <property type="entry name" value="Anticodon-bd"/>
</dbReference>
<keyword evidence="6" id="KW-0648">Protein biosynthesis</keyword>
<dbReference type="InterPro" id="IPR006195">
    <property type="entry name" value="aa-tRNA-synth_II"/>
</dbReference>
<evidence type="ECO:0000256" key="7">
    <source>
        <dbReference type="ARBA" id="ARBA00023146"/>
    </source>
</evidence>
<keyword evidence="7" id="KW-0030">Aminoacyl-tRNA synthetase</keyword>
<dbReference type="EMBL" id="PFWG01000063">
    <property type="protein sequence ID" value="PJA63566.1"/>
    <property type="molecule type" value="Genomic_DNA"/>
</dbReference>
<dbReference type="Pfam" id="PF03129">
    <property type="entry name" value="HGTP_anticodon"/>
    <property type="match status" value="1"/>
</dbReference>
<dbReference type="PANTHER" id="PTHR42753">
    <property type="entry name" value="MITOCHONDRIAL RIBOSOME PROTEIN L39/PROLYL-TRNA LIGASE FAMILY MEMBER"/>
    <property type="match status" value="1"/>
</dbReference>
<dbReference type="GO" id="GO:0004827">
    <property type="term" value="F:proline-tRNA ligase activity"/>
    <property type="evidence" value="ECO:0007669"/>
    <property type="project" value="UniProtKB-EC"/>
</dbReference>
<evidence type="ECO:0000256" key="3">
    <source>
        <dbReference type="ARBA" id="ARBA00022598"/>
    </source>
</evidence>
<sequence>TGGWDKIDVLFKLKSRTGKDYALGQSHEEIITPIAKETIKSYKDLPLAIYQIHWKYRDELRAKSGILRGREFEMKDMYSFHANQEDFEKFYEIVKKAYLRAYQKLGLTAKVTEASGGSFSEKISYEFMVLTDAGEDDILYCPACEFCVNSVIVKQKQRAVCPKCGQDKLLKAKASEVGNVFDLGQKYSQDFGLTYTAQGGQQSYPIMGCYGWGTTRTMGVLVEKFNDKKGIIWPEAVAPFKVHLISIDETSREKAEEIYSDLSKAGIEVLYDDRVGKSAGEKFADADLIGIPYRTVVSGKTIEKDSVEIKKRDSEEMELVKIKDIIACVK</sequence>
<dbReference type="Pfam" id="PF00587">
    <property type="entry name" value="tRNA-synt_2b"/>
    <property type="match status" value="1"/>
</dbReference>
<feature type="non-terminal residue" evidence="11">
    <location>
        <position position="1"/>
    </location>
</feature>
<gene>
    <name evidence="11" type="ORF">CO160_02785</name>
</gene>
<dbReference type="PROSITE" id="PS50862">
    <property type="entry name" value="AA_TRNA_LIGASE_II"/>
    <property type="match status" value="1"/>
</dbReference>
<evidence type="ECO:0000259" key="10">
    <source>
        <dbReference type="PROSITE" id="PS50862"/>
    </source>
</evidence>
<keyword evidence="5" id="KW-0067">ATP-binding</keyword>
<dbReference type="GO" id="GO:0006433">
    <property type="term" value="P:prolyl-tRNA aminoacylation"/>
    <property type="evidence" value="ECO:0007669"/>
    <property type="project" value="InterPro"/>
</dbReference>
<evidence type="ECO:0000256" key="5">
    <source>
        <dbReference type="ARBA" id="ARBA00022840"/>
    </source>
</evidence>
<evidence type="ECO:0000256" key="1">
    <source>
        <dbReference type="ARBA" id="ARBA00012831"/>
    </source>
</evidence>
<protein>
    <recommendedName>
        <fullName evidence="2">Proline--tRNA ligase</fullName>
        <ecNumber evidence="1">6.1.1.15</ecNumber>
    </recommendedName>
    <alternativeName>
        <fullName evidence="8">Prolyl-tRNA synthetase</fullName>
    </alternativeName>
</protein>
<name>A0A2M7YKT3_9BACT</name>
<dbReference type="EC" id="6.1.1.15" evidence="1"/>
<evidence type="ECO:0000313" key="12">
    <source>
        <dbReference type="Proteomes" id="UP000230941"/>
    </source>
</evidence>
<proteinExistence type="predicted"/>
<dbReference type="InterPro" id="IPR002314">
    <property type="entry name" value="aa-tRNA-synt_IIb"/>
</dbReference>
<evidence type="ECO:0000256" key="4">
    <source>
        <dbReference type="ARBA" id="ARBA00022741"/>
    </source>
</evidence>
<dbReference type="SUPFAM" id="SSF55681">
    <property type="entry name" value="Class II aaRS and biotin synthetases"/>
    <property type="match status" value="1"/>
</dbReference>
<comment type="catalytic activity">
    <reaction evidence="9">
        <text>tRNA(Pro) + L-proline + ATP = L-prolyl-tRNA(Pro) + AMP + diphosphate</text>
        <dbReference type="Rhea" id="RHEA:14305"/>
        <dbReference type="Rhea" id="RHEA-COMP:9700"/>
        <dbReference type="Rhea" id="RHEA-COMP:9702"/>
        <dbReference type="ChEBI" id="CHEBI:30616"/>
        <dbReference type="ChEBI" id="CHEBI:33019"/>
        <dbReference type="ChEBI" id="CHEBI:60039"/>
        <dbReference type="ChEBI" id="CHEBI:78442"/>
        <dbReference type="ChEBI" id="CHEBI:78532"/>
        <dbReference type="ChEBI" id="CHEBI:456215"/>
        <dbReference type="EC" id="6.1.1.15"/>
    </reaction>
</comment>